<keyword evidence="3" id="KW-0964">Secreted</keyword>
<dbReference type="Gene3D" id="1.20.1250.10">
    <property type="match status" value="1"/>
</dbReference>
<dbReference type="GO" id="GO:0008284">
    <property type="term" value="P:positive regulation of cell population proliferation"/>
    <property type="evidence" value="ECO:0007669"/>
    <property type="project" value="TreeGrafter"/>
</dbReference>
<dbReference type="GO" id="GO:0005615">
    <property type="term" value="C:extracellular space"/>
    <property type="evidence" value="ECO:0007669"/>
    <property type="project" value="TreeGrafter"/>
</dbReference>
<evidence type="ECO:0000256" key="4">
    <source>
        <dbReference type="ARBA" id="ARBA00022702"/>
    </source>
</evidence>
<evidence type="ECO:0000256" key="3">
    <source>
        <dbReference type="ARBA" id="ARBA00022525"/>
    </source>
</evidence>
<gene>
    <name evidence="8" type="primary">prl</name>
</gene>
<proteinExistence type="inferred from homology"/>
<keyword evidence="5" id="KW-0732">Signal</keyword>
<dbReference type="InterPro" id="IPR001400">
    <property type="entry name" value="Somatotropin/Prolactin"/>
</dbReference>
<keyword evidence="9" id="KW-1185">Reference proteome</keyword>
<evidence type="ECO:0000313" key="8">
    <source>
        <dbReference type="Ensembl" id="ENSSLUP00000039872.1"/>
    </source>
</evidence>
<sequence>QKLCRKTVEFMHRQLIMLYMVAACRAVAINDLLDRASERSDILHSLSTTLSHDLDSQFPPIGRVIMPRPSMCHTASLQTPIDKYQALQVSESDLLSLARSLLQAWEDPLAVLSTSANTLPHPAQSSISNKIQELQEHSKNLGDGLDILSGKMGPAAQTIASLPYRGGNDIGEDRISKLINFNFLLSCFRRDSHKIDSFLKILRCRAAKMQPEMC</sequence>
<dbReference type="Proteomes" id="UP000694568">
    <property type="component" value="Unplaced"/>
</dbReference>
<evidence type="ECO:0000256" key="2">
    <source>
        <dbReference type="ARBA" id="ARBA00008474"/>
    </source>
</evidence>
<dbReference type="PROSITE" id="PS00266">
    <property type="entry name" value="SOMATOTROPIN_1"/>
    <property type="match status" value="1"/>
</dbReference>
<dbReference type="SUPFAM" id="SSF47266">
    <property type="entry name" value="4-helical cytokines"/>
    <property type="match status" value="1"/>
</dbReference>
<dbReference type="Ensembl" id="ENSSLUT00000041165.1">
    <property type="protein sequence ID" value="ENSSLUP00000039872.1"/>
    <property type="gene ID" value="ENSSLUG00000017842.1"/>
</dbReference>
<dbReference type="PANTHER" id="PTHR11417:SF5">
    <property type="entry name" value="PROLACTIN"/>
    <property type="match status" value="1"/>
</dbReference>
<evidence type="ECO:0000256" key="6">
    <source>
        <dbReference type="ARBA" id="ARBA00023157"/>
    </source>
</evidence>
<dbReference type="Pfam" id="PF00103">
    <property type="entry name" value="Hormone_1"/>
    <property type="match status" value="1"/>
</dbReference>
<reference evidence="8" key="2">
    <citation type="submission" date="2025-09" db="UniProtKB">
        <authorList>
            <consortium name="Ensembl"/>
        </authorList>
    </citation>
    <scope>IDENTIFICATION</scope>
</reference>
<keyword evidence="6" id="KW-1015">Disulfide bond</keyword>
<reference evidence="8" key="1">
    <citation type="submission" date="2025-08" db="UniProtKB">
        <authorList>
            <consortium name="Ensembl"/>
        </authorList>
    </citation>
    <scope>IDENTIFICATION</scope>
</reference>
<dbReference type="InterPro" id="IPR018116">
    <property type="entry name" value="Somatotropin_CS"/>
</dbReference>
<comment type="similarity">
    <text evidence="2 7">Belongs to the somatotropin/prolactin family.</text>
</comment>
<dbReference type="GO" id="GO:0031667">
    <property type="term" value="P:response to nutrient levels"/>
    <property type="evidence" value="ECO:0007669"/>
    <property type="project" value="TreeGrafter"/>
</dbReference>
<dbReference type="GO" id="GO:0046427">
    <property type="term" value="P:positive regulation of receptor signaling pathway via JAK-STAT"/>
    <property type="evidence" value="ECO:0007669"/>
    <property type="project" value="TreeGrafter"/>
</dbReference>
<dbReference type="PRINTS" id="PR00836">
    <property type="entry name" value="SOMATOTROPIN"/>
</dbReference>
<organism evidence="8 9">
    <name type="scientific">Sander lucioperca</name>
    <name type="common">Pike-perch</name>
    <name type="synonym">Perca lucioperca</name>
    <dbReference type="NCBI Taxonomy" id="283035"/>
    <lineage>
        <taxon>Eukaryota</taxon>
        <taxon>Metazoa</taxon>
        <taxon>Chordata</taxon>
        <taxon>Craniata</taxon>
        <taxon>Vertebrata</taxon>
        <taxon>Euteleostomi</taxon>
        <taxon>Actinopterygii</taxon>
        <taxon>Neopterygii</taxon>
        <taxon>Teleostei</taxon>
        <taxon>Neoteleostei</taxon>
        <taxon>Acanthomorphata</taxon>
        <taxon>Eupercaria</taxon>
        <taxon>Perciformes</taxon>
        <taxon>Percoidei</taxon>
        <taxon>Percidae</taxon>
        <taxon>Luciopercinae</taxon>
        <taxon>Sander</taxon>
    </lineage>
</organism>
<comment type="subcellular location">
    <subcellularLocation>
        <location evidence="1 7">Secreted</location>
    </subcellularLocation>
</comment>
<name>A0A8D0D5D3_SANLU</name>
<dbReference type="GO" id="GO:0005179">
    <property type="term" value="F:hormone activity"/>
    <property type="evidence" value="ECO:0007669"/>
    <property type="project" value="UniProtKB-KW"/>
</dbReference>
<evidence type="ECO:0000256" key="5">
    <source>
        <dbReference type="ARBA" id="ARBA00022729"/>
    </source>
</evidence>
<accession>A0A8D0D5D3</accession>
<protein>
    <submittedName>
        <fullName evidence="8">Prolactin</fullName>
    </submittedName>
</protein>
<dbReference type="PROSITE" id="PS00338">
    <property type="entry name" value="SOMATOTROPIN_2"/>
    <property type="match status" value="1"/>
</dbReference>
<keyword evidence="4 7" id="KW-0372">Hormone</keyword>
<dbReference type="GeneTree" id="ENSGT00950000182818"/>
<evidence type="ECO:0000313" key="9">
    <source>
        <dbReference type="Proteomes" id="UP000694568"/>
    </source>
</evidence>
<evidence type="ECO:0000256" key="7">
    <source>
        <dbReference type="RuleBase" id="RU003618"/>
    </source>
</evidence>
<evidence type="ECO:0000256" key="1">
    <source>
        <dbReference type="ARBA" id="ARBA00004613"/>
    </source>
</evidence>
<dbReference type="AlphaFoldDB" id="A0A8D0D5D3"/>
<dbReference type="PANTHER" id="PTHR11417">
    <property type="entry name" value="SOMATOTROPIN,PROLACTIN"/>
    <property type="match status" value="1"/>
</dbReference>
<dbReference type="InterPro" id="IPR009079">
    <property type="entry name" value="4_helix_cytokine-like_core"/>
</dbReference>